<sequence length="109" mass="12964">MPNRGRDKRFIAHNVQSNKRKDVQILRKPKQLLQFLILVIIVMIITIKKNLNLSFNELEYQDGELALKKRELLLREREVKVRIMELSNFEKEQKLKLHVISVVGTMKVK</sequence>
<gene>
    <name evidence="1" type="ORF">RhiirA1_388763</name>
</gene>
<comment type="caution">
    <text evidence="1">The sequence shown here is derived from an EMBL/GenBank/DDBJ whole genome shotgun (WGS) entry which is preliminary data.</text>
</comment>
<evidence type="ECO:0000313" key="2">
    <source>
        <dbReference type="Proteomes" id="UP000232688"/>
    </source>
</evidence>
<dbReference type="VEuPathDB" id="FungiDB:RhiirA1_388763"/>
<evidence type="ECO:0000313" key="1">
    <source>
        <dbReference type="EMBL" id="PKC73624.1"/>
    </source>
</evidence>
<name>A0A2I1EZJ2_9GLOM</name>
<organism evidence="1 2">
    <name type="scientific">Rhizophagus irregularis</name>
    <dbReference type="NCBI Taxonomy" id="588596"/>
    <lineage>
        <taxon>Eukaryota</taxon>
        <taxon>Fungi</taxon>
        <taxon>Fungi incertae sedis</taxon>
        <taxon>Mucoromycota</taxon>
        <taxon>Glomeromycotina</taxon>
        <taxon>Glomeromycetes</taxon>
        <taxon>Glomerales</taxon>
        <taxon>Glomeraceae</taxon>
        <taxon>Rhizophagus</taxon>
    </lineage>
</organism>
<proteinExistence type="predicted"/>
<dbReference type="EMBL" id="LLXH01000080">
    <property type="protein sequence ID" value="PKC73624.1"/>
    <property type="molecule type" value="Genomic_DNA"/>
</dbReference>
<reference evidence="1 2" key="2">
    <citation type="submission" date="2017-10" db="EMBL/GenBank/DDBJ databases">
        <title>Genome analyses suggest a sexual origin of heterokaryosis in a supposedly ancient asexual fungus.</title>
        <authorList>
            <person name="Corradi N."/>
            <person name="Sedzielewska K."/>
            <person name="Noel J."/>
            <person name="Charron P."/>
            <person name="Farinelli L."/>
            <person name="Marton T."/>
            <person name="Kruger M."/>
            <person name="Pelin A."/>
            <person name="Brachmann A."/>
            <person name="Corradi N."/>
        </authorList>
    </citation>
    <scope>NUCLEOTIDE SEQUENCE [LARGE SCALE GENOMIC DNA]</scope>
    <source>
        <strain evidence="1 2">A1</strain>
    </source>
</reference>
<dbReference type="Proteomes" id="UP000232688">
    <property type="component" value="Unassembled WGS sequence"/>
</dbReference>
<reference evidence="1 2" key="1">
    <citation type="submission" date="2017-10" db="EMBL/GenBank/DDBJ databases">
        <title>Extensive intraspecific genome diversity in a model arbuscular mycorrhizal fungus.</title>
        <authorList>
            <person name="Chen E.C.H."/>
            <person name="Morin E."/>
            <person name="Baudet D."/>
            <person name="Noel J."/>
            <person name="Ndikumana S."/>
            <person name="Charron P."/>
            <person name="St-Onge C."/>
            <person name="Giorgi J."/>
            <person name="Grigoriev I.V."/>
            <person name="Roux C."/>
            <person name="Martin F.M."/>
            <person name="Corradi N."/>
        </authorList>
    </citation>
    <scope>NUCLEOTIDE SEQUENCE [LARGE SCALE GENOMIC DNA]</scope>
    <source>
        <strain evidence="1 2">A1</strain>
    </source>
</reference>
<accession>A0A2I1EZJ2</accession>
<protein>
    <submittedName>
        <fullName evidence="1">Uncharacterized protein</fullName>
    </submittedName>
</protein>
<dbReference type="AlphaFoldDB" id="A0A2I1EZJ2"/>